<dbReference type="PANTHER" id="PTHR47982">
    <property type="entry name" value="PROLINE-RICH RECEPTOR-LIKE PROTEIN KINASE PERK4"/>
    <property type="match status" value="1"/>
</dbReference>
<accession>V4MF44</accession>
<dbReference type="PROSITE" id="PS00108">
    <property type="entry name" value="PROTEIN_KINASE_ST"/>
    <property type="match status" value="1"/>
</dbReference>
<dbReference type="Proteomes" id="UP000030689">
    <property type="component" value="Unassembled WGS sequence"/>
</dbReference>
<keyword evidence="11 16" id="KW-0472">Membrane</keyword>
<feature type="compositionally biased region" description="Pro residues" evidence="15">
    <location>
        <begin position="12"/>
        <end position="126"/>
    </location>
</feature>
<dbReference type="SUPFAM" id="SSF56112">
    <property type="entry name" value="Protein kinase-like (PK-like)"/>
    <property type="match status" value="1"/>
</dbReference>
<feature type="compositionally biased region" description="Low complexity" evidence="15">
    <location>
        <begin position="161"/>
        <end position="174"/>
    </location>
</feature>
<dbReference type="eggNOG" id="KOG1187">
    <property type="taxonomic scope" value="Eukaryota"/>
</dbReference>
<dbReference type="FunFam" id="3.30.200.20:FF:000212">
    <property type="entry name" value="Proline-rich receptor-like protein kinase PERK8"/>
    <property type="match status" value="1"/>
</dbReference>
<keyword evidence="4" id="KW-0723">Serine/threonine-protein kinase</keyword>
<sequence length="707" mass="75331">MLLSPSTSPSPADSPPATSSPPLPPPFISPPPLAPPPSLLAPTASPPPPPPVESPPSLPLEAPPASAPSGSPPLPFLPSKPSPPPSSLPSESPPPPENPISPPPSSLPSETLPPPGKTIPPPPPSLPSNSLPPLNTASPPPPSPPRRRGPKPSFPPPISSSPPKASPTTPSSPVNSPPPKPPLSATPFPTSSTSPPKNSPASTLPFFGPVGPQPDKPDGTVAPPIGPVIEPTTSPGESISPGTPQPLVPKSLPETTSYHRSSAGFLFGGVIVGALLLVLLGLLFVFYRATRNRNNSSRQHQSKSPSKVQHHGRSNVEPNQENVITIPPQVHATPPKYSSSVSNGTKEKNAVAMNNITMSSGMFTYEELLEATCGFSEANLLGEGGFGYVHKGVLKNGREVAVKQLKIGSYQGEREFQAEVDTISRVHHKHLVSLVGYCINGDKRLLIYEFVPKDTLEFHLHGNRGSVLEWEMRLRIAVGAAKGLAYLHEDCSPTIIHRDIKAANILLDSKYEAKVSDFGLAKFFSDTNSSVTHISTRVVGTFGYMAPEYASSGKVTDKSDVYSYGVVLLELITGRPSIFPRDPTTNQSLVDWARPLLAKAISGESFELVVDPRLEKNYDTTQMANMAACAAACIRQSSWLRPRMSQVIRALEGEVALRNVEETYSSSENPNGIPLRYGTSKRRFNTDSSDDYTSEYGINPSQSSSEH</sequence>
<keyword evidence="6 16" id="KW-0812">Transmembrane</keyword>
<comment type="subcellular location">
    <subcellularLocation>
        <location evidence="1">Cell membrane</location>
        <topology evidence="1">Single-pass membrane protein</topology>
    </subcellularLocation>
</comment>
<dbReference type="EMBL" id="KI517384">
    <property type="protein sequence ID" value="ESQ53892.1"/>
    <property type="molecule type" value="Genomic_DNA"/>
</dbReference>
<evidence type="ECO:0000313" key="18">
    <source>
        <dbReference type="EMBL" id="ESQ53892.1"/>
    </source>
</evidence>
<feature type="region of interest" description="Disordered" evidence="15">
    <location>
        <begin position="1"/>
        <end position="255"/>
    </location>
</feature>
<keyword evidence="9 14" id="KW-0067">ATP-binding</keyword>
<dbReference type="AlphaFoldDB" id="V4MF44"/>
<feature type="compositionally biased region" description="Low complexity" evidence="15">
    <location>
        <begin position="127"/>
        <end position="137"/>
    </location>
</feature>
<evidence type="ECO:0000256" key="6">
    <source>
        <dbReference type="ARBA" id="ARBA00022692"/>
    </source>
</evidence>
<evidence type="ECO:0000256" key="2">
    <source>
        <dbReference type="ARBA" id="ARBA00012513"/>
    </source>
</evidence>
<dbReference type="KEGG" id="eus:EUTSA_v10024552mg"/>
<evidence type="ECO:0000313" key="19">
    <source>
        <dbReference type="Proteomes" id="UP000030689"/>
    </source>
</evidence>
<dbReference type="Gene3D" id="1.10.510.10">
    <property type="entry name" value="Transferase(Phosphotransferase) domain 1"/>
    <property type="match status" value="1"/>
</dbReference>
<feature type="compositionally biased region" description="Polar residues" evidence="15">
    <location>
        <begin position="231"/>
        <end position="242"/>
    </location>
</feature>
<dbReference type="EC" id="2.7.11.1" evidence="2"/>
<keyword evidence="7 14" id="KW-0547">Nucleotide-binding</keyword>
<feature type="domain" description="Protein kinase" evidence="17">
    <location>
        <begin position="375"/>
        <end position="657"/>
    </location>
</feature>
<comment type="catalytic activity">
    <reaction evidence="13">
        <text>L-seryl-[protein] + ATP = O-phospho-L-seryl-[protein] + ADP + H(+)</text>
        <dbReference type="Rhea" id="RHEA:17989"/>
        <dbReference type="Rhea" id="RHEA-COMP:9863"/>
        <dbReference type="Rhea" id="RHEA-COMP:11604"/>
        <dbReference type="ChEBI" id="CHEBI:15378"/>
        <dbReference type="ChEBI" id="CHEBI:29999"/>
        <dbReference type="ChEBI" id="CHEBI:30616"/>
        <dbReference type="ChEBI" id="CHEBI:83421"/>
        <dbReference type="ChEBI" id="CHEBI:456216"/>
        <dbReference type="EC" id="2.7.11.1"/>
    </reaction>
</comment>
<evidence type="ECO:0000256" key="16">
    <source>
        <dbReference type="SAM" id="Phobius"/>
    </source>
</evidence>
<feature type="region of interest" description="Disordered" evidence="15">
    <location>
        <begin position="663"/>
        <end position="707"/>
    </location>
</feature>
<dbReference type="InterPro" id="IPR001245">
    <property type="entry name" value="Ser-Thr/Tyr_kinase_cat_dom"/>
</dbReference>
<dbReference type="Gene3D" id="3.30.200.20">
    <property type="entry name" value="Phosphorylase Kinase, domain 1"/>
    <property type="match status" value="1"/>
</dbReference>
<dbReference type="SMART" id="SM00220">
    <property type="entry name" value="S_TKc"/>
    <property type="match status" value="1"/>
</dbReference>
<dbReference type="InterPro" id="IPR017441">
    <property type="entry name" value="Protein_kinase_ATP_BS"/>
</dbReference>
<evidence type="ECO:0000256" key="9">
    <source>
        <dbReference type="ARBA" id="ARBA00022840"/>
    </source>
</evidence>
<feature type="compositionally biased region" description="Pro residues" evidence="15">
    <location>
        <begin position="175"/>
        <end position="184"/>
    </location>
</feature>
<dbReference type="GO" id="GO:0004674">
    <property type="term" value="F:protein serine/threonine kinase activity"/>
    <property type="evidence" value="ECO:0007669"/>
    <property type="project" value="UniProtKB-KW"/>
</dbReference>
<evidence type="ECO:0000256" key="5">
    <source>
        <dbReference type="ARBA" id="ARBA00022679"/>
    </source>
</evidence>
<organism evidence="18 19">
    <name type="scientific">Eutrema salsugineum</name>
    <name type="common">Saltwater cress</name>
    <name type="synonym">Sisymbrium salsugineum</name>
    <dbReference type="NCBI Taxonomy" id="72664"/>
    <lineage>
        <taxon>Eukaryota</taxon>
        <taxon>Viridiplantae</taxon>
        <taxon>Streptophyta</taxon>
        <taxon>Embryophyta</taxon>
        <taxon>Tracheophyta</taxon>
        <taxon>Spermatophyta</taxon>
        <taxon>Magnoliopsida</taxon>
        <taxon>eudicotyledons</taxon>
        <taxon>Gunneridae</taxon>
        <taxon>Pentapetalae</taxon>
        <taxon>rosids</taxon>
        <taxon>malvids</taxon>
        <taxon>Brassicales</taxon>
        <taxon>Brassicaceae</taxon>
        <taxon>Eutremeae</taxon>
        <taxon>Eutrema</taxon>
    </lineage>
</organism>
<feature type="compositionally biased region" description="Low complexity" evidence="15">
    <location>
        <begin position="1"/>
        <end position="11"/>
    </location>
</feature>
<feature type="compositionally biased region" description="Polar residues" evidence="15">
    <location>
        <begin position="293"/>
        <end position="307"/>
    </location>
</feature>
<feature type="binding site" evidence="14">
    <location>
        <position position="403"/>
    </location>
    <ligand>
        <name>ATP</name>
        <dbReference type="ChEBI" id="CHEBI:30616"/>
    </ligand>
</feature>
<dbReference type="InterPro" id="IPR047117">
    <property type="entry name" value="PERK1-13-like"/>
</dbReference>
<gene>
    <name evidence="18" type="ORF">EUTSA_v10024552mg</name>
</gene>
<keyword evidence="5" id="KW-0808">Transferase</keyword>
<evidence type="ECO:0000256" key="10">
    <source>
        <dbReference type="ARBA" id="ARBA00022989"/>
    </source>
</evidence>
<dbReference type="FunFam" id="1.10.510.10:FF:000173">
    <property type="entry name" value="proline-rich receptor-like protein kinase PERK8"/>
    <property type="match status" value="1"/>
</dbReference>
<dbReference type="OrthoDB" id="1106971at2759"/>
<dbReference type="InterPro" id="IPR011009">
    <property type="entry name" value="Kinase-like_dom_sf"/>
</dbReference>
<reference evidence="18 19" key="1">
    <citation type="journal article" date="2013" name="Front. Plant Sci.">
        <title>The Reference Genome of the Halophytic Plant Eutrema salsugineum.</title>
        <authorList>
            <person name="Yang R."/>
            <person name="Jarvis D.E."/>
            <person name="Chen H."/>
            <person name="Beilstein M.A."/>
            <person name="Grimwood J."/>
            <person name="Jenkins J."/>
            <person name="Shu S."/>
            <person name="Prochnik S."/>
            <person name="Xin M."/>
            <person name="Ma C."/>
            <person name="Schmutz J."/>
            <person name="Wing R.A."/>
            <person name="Mitchell-Olds T."/>
            <person name="Schumaker K.S."/>
            <person name="Wang X."/>
        </authorList>
    </citation>
    <scope>NUCLEOTIDE SEQUENCE [LARGE SCALE GENOMIC DNA]</scope>
</reference>
<keyword evidence="19" id="KW-1185">Reference proteome</keyword>
<keyword evidence="3" id="KW-1003">Cell membrane</keyword>
<protein>
    <recommendedName>
        <fullName evidence="2">non-specific serine/threonine protein kinase</fullName>
        <ecNumber evidence="2">2.7.11.1</ecNumber>
    </recommendedName>
</protein>
<name>V4MF44_EUTSA</name>
<proteinExistence type="predicted"/>
<feature type="compositionally biased region" description="Low complexity" evidence="15">
    <location>
        <begin position="185"/>
        <end position="203"/>
    </location>
</feature>
<dbReference type="PROSITE" id="PS00107">
    <property type="entry name" value="PROTEIN_KINASE_ATP"/>
    <property type="match status" value="1"/>
</dbReference>
<dbReference type="GO" id="GO:0005886">
    <property type="term" value="C:plasma membrane"/>
    <property type="evidence" value="ECO:0007669"/>
    <property type="project" value="UniProtKB-SubCell"/>
</dbReference>
<evidence type="ECO:0000256" key="11">
    <source>
        <dbReference type="ARBA" id="ARBA00023136"/>
    </source>
</evidence>
<evidence type="ECO:0000256" key="15">
    <source>
        <dbReference type="SAM" id="MobiDB-lite"/>
    </source>
</evidence>
<evidence type="ECO:0000256" key="1">
    <source>
        <dbReference type="ARBA" id="ARBA00004162"/>
    </source>
</evidence>
<keyword evidence="10 16" id="KW-1133">Transmembrane helix</keyword>
<evidence type="ECO:0000256" key="8">
    <source>
        <dbReference type="ARBA" id="ARBA00022777"/>
    </source>
</evidence>
<dbReference type="Pfam" id="PF07714">
    <property type="entry name" value="PK_Tyr_Ser-Thr"/>
    <property type="match status" value="1"/>
</dbReference>
<evidence type="ECO:0000259" key="17">
    <source>
        <dbReference type="PROSITE" id="PS50011"/>
    </source>
</evidence>
<dbReference type="Gramene" id="ESQ53892">
    <property type="protein sequence ID" value="ESQ53892"/>
    <property type="gene ID" value="EUTSA_v10024552mg"/>
</dbReference>
<dbReference type="PROSITE" id="PS50011">
    <property type="entry name" value="PROTEIN_KINASE_DOM"/>
    <property type="match status" value="1"/>
</dbReference>
<dbReference type="STRING" id="72664.V4MF44"/>
<feature type="transmembrane region" description="Helical" evidence="16">
    <location>
        <begin position="265"/>
        <end position="287"/>
    </location>
</feature>
<feature type="region of interest" description="Disordered" evidence="15">
    <location>
        <begin position="293"/>
        <end position="344"/>
    </location>
</feature>
<dbReference type="PANTHER" id="PTHR47982:SF22">
    <property type="entry name" value="PROLINE-RICH RECEPTOR-LIKE PROTEIN KINASE PERK14"/>
    <property type="match status" value="1"/>
</dbReference>
<evidence type="ECO:0000256" key="4">
    <source>
        <dbReference type="ARBA" id="ARBA00022527"/>
    </source>
</evidence>
<dbReference type="InterPro" id="IPR008271">
    <property type="entry name" value="Ser/Thr_kinase_AS"/>
</dbReference>
<comment type="catalytic activity">
    <reaction evidence="12">
        <text>L-threonyl-[protein] + ATP = O-phospho-L-threonyl-[protein] + ADP + H(+)</text>
        <dbReference type="Rhea" id="RHEA:46608"/>
        <dbReference type="Rhea" id="RHEA-COMP:11060"/>
        <dbReference type="Rhea" id="RHEA-COMP:11605"/>
        <dbReference type="ChEBI" id="CHEBI:15378"/>
        <dbReference type="ChEBI" id="CHEBI:30013"/>
        <dbReference type="ChEBI" id="CHEBI:30616"/>
        <dbReference type="ChEBI" id="CHEBI:61977"/>
        <dbReference type="ChEBI" id="CHEBI:456216"/>
        <dbReference type="EC" id="2.7.11.1"/>
    </reaction>
</comment>
<dbReference type="InterPro" id="IPR000719">
    <property type="entry name" value="Prot_kinase_dom"/>
</dbReference>
<dbReference type="CDD" id="cd14066">
    <property type="entry name" value="STKc_IRAK"/>
    <property type="match status" value="1"/>
</dbReference>
<dbReference type="GO" id="GO:0005524">
    <property type="term" value="F:ATP binding"/>
    <property type="evidence" value="ECO:0007669"/>
    <property type="project" value="UniProtKB-UniRule"/>
</dbReference>
<evidence type="ECO:0000256" key="13">
    <source>
        <dbReference type="ARBA" id="ARBA00048679"/>
    </source>
</evidence>
<evidence type="ECO:0000256" key="12">
    <source>
        <dbReference type="ARBA" id="ARBA00047899"/>
    </source>
</evidence>
<dbReference type="OMA" id="PETTSYH"/>
<evidence type="ECO:0000256" key="14">
    <source>
        <dbReference type="PROSITE-ProRule" id="PRU10141"/>
    </source>
</evidence>
<evidence type="ECO:0000256" key="7">
    <source>
        <dbReference type="ARBA" id="ARBA00022741"/>
    </source>
</evidence>
<evidence type="ECO:0000256" key="3">
    <source>
        <dbReference type="ARBA" id="ARBA00022475"/>
    </source>
</evidence>
<keyword evidence="8" id="KW-0418">Kinase</keyword>